<keyword evidence="1" id="KW-0472">Membrane</keyword>
<accession>A0A1A7R0X7</accession>
<dbReference type="InterPro" id="IPR003675">
    <property type="entry name" value="Rce1/LyrA-like_dom"/>
</dbReference>
<comment type="caution">
    <text evidence="3">The sequence shown here is derived from an EMBL/GenBank/DDBJ whole genome shotgun (WGS) entry which is preliminary data.</text>
</comment>
<gene>
    <name evidence="3" type="ORF">LX77_03231</name>
</gene>
<dbReference type="PANTHER" id="PTHR39430:SF1">
    <property type="entry name" value="PROTEASE"/>
    <property type="match status" value="1"/>
</dbReference>
<dbReference type="AlphaFoldDB" id="A0A1A7R0X7"/>
<dbReference type="STRING" id="49280.A9996_11530"/>
<dbReference type="Proteomes" id="UP000248987">
    <property type="component" value="Unassembled WGS sequence"/>
</dbReference>
<dbReference type="EMBL" id="QLLQ01000016">
    <property type="protein sequence ID" value="RAJ20017.1"/>
    <property type="molecule type" value="Genomic_DNA"/>
</dbReference>
<dbReference type="GO" id="GO:0080120">
    <property type="term" value="P:CAAX-box protein maturation"/>
    <property type="evidence" value="ECO:0007669"/>
    <property type="project" value="UniProtKB-ARBA"/>
</dbReference>
<protein>
    <recommendedName>
        <fullName evidence="2">CAAX prenyl protease 2/Lysostaphin resistance protein A-like domain-containing protein</fullName>
    </recommendedName>
</protein>
<evidence type="ECO:0000259" key="2">
    <source>
        <dbReference type="Pfam" id="PF02517"/>
    </source>
</evidence>
<organism evidence="3 4">
    <name type="scientific">Gelidibacter algens</name>
    <dbReference type="NCBI Taxonomy" id="49280"/>
    <lineage>
        <taxon>Bacteria</taxon>
        <taxon>Pseudomonadati</taxon>
        <taxon>Bacteroidota</taxon>
        <taxon>Flavobacteriia</taxon>
        <taxon>Flavobacteriales</taxon>
        <taxon>Flavobacteriaceae</taxon>
        <taxon>Gelidibacter</taxon>
    </lineage>
</organism>
<keyword evidence="4" id="KW-1185">Reference proteome</keyword>
<keyword evidence="1" id="KW-1133">Transmembrane helix</keyword>
<dbReference type="OrthoDB" id="9807747at2"/>
<dbReference type="RefSeq" id="WP_066434945.1">
    <property type="nucleotide sequence ID" value="NZ_LZRN01000023.1"/>
</dbReference>
<proteinExistence type="predicted"/>
<feature type="transmembrane region" description="Helical" evidence="1">
    <location>
        <begin position="70"/>
        <end position="88"/>
    </location>
</feature>
<reference evidence="3 4" key="1">
    <citation type="submission" date="2018-06" db="EMBL/GenBank/DDBJ databases">
        <title>Genomic Encyclopedia of Archaeal and Bacterial Type Strains, Phase II (KMG-II): from individual species to whole genera.</title>
        <authorList>
            <person name="Goeker M."/>
        </authorList>
    </citation>
    <scope>NUCLEOTIDE SEQUENCE [LARGE SCALE GENOMIC DNA]</scope>
    <source>
        <strain evidence="3 4">DSM 12408</strain>
    </source>
</reference>
<keyword evidence="1" id="KW-0812">Transmembrane</keyword>
<dbReference type="GO" id="GO:0004175">
    <property type="term" value="F:endopeptidase activity"/>
    <property type="evidence" value="ECO:0007669"/>
    <property type="project" value="UniProtKB-ARBA"/>
</dbReference>
<feature type="domain" description="CAAX prenyl protease 2/Lysostaphin resistance protein A-like" evidence="2">
    <location>
        <begin position="118"/>
        <end position="210"/>
    </location>
</feature>
<evidence type="ECO:0000313" key="4">
    <source>
        <dbReference type="Proteomes" id="UP000248987"/>
    </source>
</evidence>
<feature type="transmembrane region" description="Helical" evidence="1">
    <location>
        <begin position="12"/>
        <end position="27"/>
    </location>
</feature>
<name>A0A1A7R0X7_9FLAO</name>
<feature type="transmembrane region" description="Helical" evidence="1">
    <location>
        <begin position="33"/>
        <end position="50"/>
    </location>
</feature>
<evidence type="ECO:0000256" key="1">
    <source>
        <dbReference type="SAM" id="Phobius"/>
    </source>
</evidence>
<evidence type="ECO:0000313" key="3">
    <source>
        <dbReference type="EMBL" id="RAJ20017.1"/>
    </source>
</evidence>
<sequence>MKVFLKKSEQSKLLAFVQLVLIYGLVFNPWTTFPYTFIFIIICVLLVTYWNDKAFHNIGLKTNRGILKTIGMSLLIFVSIAPIMDFIIQPLVNKLTGEITDYSAFQSIAHNASKYTKYLFYVIISASIGEEILFRGFVFRQLEIGLPDFKYKTVVIVLMSALLFSLPHIYQGLSGLIMTFIFGLIFAIIYIKTNFNLWVTMIVHGLIDIMFLTLAYFDGLGYYVLGNDLFFGY</sequence>
<dbReference type="PANTHER" id="PTHR39430">
    <property type="entry name" value="MEMBRANE-ASSOCIATED PROTEASE-RELATED"/>
    <property type="match status" value="1"/>
</dbReference>
<dbReference type="Pfam" id="PF02517">
    <property type="entry name" value="Rce1-like"/>
    <property type="match status" value="1"/>
</dbReference>
<feature type="transmembrane region" description="Helical" evidence="1">
    <location>
        <begin position="198"/>
        <end position="217"/>
    </location>
</feature>
<feature type="transmembrane region" description="Helical" evidence="1">
    <location>
        <begin position="172"/>
        <end position="191"/>
    </location>
</feature>